<evidence type="ECO:0000313" key="2">
    <source>
        <dbReference type="WBParaSite" id="PS1159_v2.g3895.t1"/>
    </source>
</evidence>
<evidence type="ECO:0000313" key="1">
    <source>
        <dbReference type="Proteomes" id="UP000887580"/>
    </source>
</evidence>
<sequence>MINTILVGIVAVSAVFYLYTVLRPKIKTRVNCWFCNVNQWIPYPQRNSFTCKKCDQYNGFDENGDYNKFIASQRVESLNIGKPTAKKSQFTPFPTTNGLCEGCNQMQAVIIERLNKFEAIDERQYFEEYERYKRNLNLKYPLCNQCQKFTDEKLQFINNKYLTPAKTTSNPFATRNAPTSRTPSVFSESAARSVYSEPRGRTPSLYSMPNSKPPSTFQRNRAPSLFSEPVGTPSFIRTSKAPSVSSGFSFKTIPTHRPQIFDEESKDEEMDYSMQKSKHGERDFSIQKPKHDHENRKRKFYFASGKATIACNILTFFISIFLFIFYFDSIWSLGLERYISKDTVTALRLCKDYGALTAITVFGIFCYGLDKSLTRINLLDLMTVVSWPLLFLFCIFDVERNPDFLMIQMMFSGYLFMLSVLTIFIPKKRKHRKRPNTFYSAFSVASTPVSQCSSRLTASRIHNMSNLSQHSKSDSVPDLVEDWVRKSTPEAQTVTKLHDLHI</sequence>
<dbReference type="WBParaSite" id="PS1159_v2.g3895.t1">
    <property type="protein sequence ID" value="PS1159_v2.g3895.t1"/>
    <property type="gene ID" value="PS1159_v2.g3895"/>
</dbReference>
<protein>
    <submittedName>
        <fullName evidence="2">Ima1 N-terminal domain-containing protein</fullName>
    </submittedName>
</protein>
<accession>A0AC35GDI5</accession>
<reference evidence="2" key="1">
    <citation type="submission" date="2022-11" db="UniProtKB">
        <authorList>
            <consortium name="WormBaseParasite"/>
        </authorList>
    </citation>
    <scope>IDENTIFICATION</scope>
</reference>
<organism evidence="1 2">
    <name type="scientific">Panagrolaimus sp. PS1159</name>
    <dbReference type="NCBI Taxonomy" id="55785"/>
    <lineage>
        <taxon>Eukaryota</taxon>
        <taxon>Metazoa</taxon>
        <taxon>Ecdysozoa</taxon>
        <taxon>Nematoda</taxon>
        <taxon>Chromadorea</taxon>
        <taxon>Rhabditida</taxon>
        <taxon>Tylenchina</taxon>
        <taxon>Panagrolaimomorpha</taxon>
        <taxon>Panagrolaimoidea</taxon>
        <taxon>Panagrolaimidae</taxon>
        <taxon>Panagrolaimus</taxon>
    </lineage>
</organism>
<name>A0AC35GDI5_9BILA</name>
<proteinExistence type="predicted"/>
<dbReference type="Proteomes" id="UP000887580">
    <property type="component" value="Unplaced"/>
</dbReference>